<accession>A0A6J7ID04</accession>
<gene>
    <name evidence="1" type="ORF">UFOPK3772_00134</name>
</gene>
<evidence type="ECO:0000313" key="1">
    <source>
        <dbReference type="EMBL" id="CAB4929088.1"/>
    </source>
</evidence>
<proteinExistence type="predicted"/>
<organism evidence="1">
    <name type="scientific">freshwater metagenome</name>
    <dbReference type="NCBI Taxonomy" id="449393"/>
    <lineage>
        <taxon>unclassified sequences</taxon>
        <taxon>metagenomes</taxon>
        <taxon>ecological metagenomes</taxon>
    </lineage>
</organism>
<protein>
    <submittedName>
        <fullName evidence="1">Unannotated protein</fullName>
    </submittedName>
</protein>
<sequence>MQEVGVLVVEKYHQPVAYLSSIEVFDELLESADRHARLLRELPLALSLLATAIKVGVSSDAAIGALLRGHDEADVLNLVDLAELVDSAIEDRDMSVLAAARMEQPDVGDMSLGDFAAELGLDITQVRADVAAGTPRAKYDR</sequence>
<dbReference type="AlphaFoldDB" id="A0A6J7ID04"/>
<name>A0A6J7ID04_9ZZZZ</name>
<reference evidence="1" key="1">
    <citation type="submission" date="2020-05" db="EMBL/GenBank/DDBJ databases">
        <authorList>
            <person name="Chiriac C."/>
            <person name="Salcher M."/>
            <person name="Ghai R."/>
            <person name="Kavagutti S V."/>
        </authorList>
    </citation>
    <scope>NUCLEOTIDE SEQUENCE</scope>
</reference>
<dbReference type="EMBL" id="CAFBNE010000003">
    <property type="protein sequence ID" value="CAB4929088.1"/>
    <property type="molecule type" value="Genomic_DNA"/>
</dbReference>